<dbReference type="PROSITE" id="PS50089">
    <property type="entry name" value="ZF_RING_2"/>
    <property type="match status" value="1"/>
</dbReference>
<dbReference type="SUPFAM" id="SSF57850">
    <property type="entry name" value="RING/U-box"/>
    <property type="match status" value="1"/>
</dbReference>
<comment type="catalytic activity">
    <reaction evidence="1">
        <text>S-ubiquitinyl-[E2 ubiquitin-conjugating enzyme]-L-cysteine + [acceptor protein]-L-lysine = [E2 ubiquitin-conjugating enzyme]-L-cysteine + N(6)-ubiquitinyl-[acceptor protein]-L-lysine.</text>
        <dbReference type="EC" id="2.3.2.27"/>
    </reaction>
</comment>
<evidence type="ECO:0000256" key="9">
    <source>
        <dbReference type="SAM" id="MobiDB-lite"/>
    </source>
</evidence>
<feature type="compositionally biased region" description="Polar residues" evidence="9">
    <location>
        <begin position="213"/>
        <end position="226"/>
    </location>
</feature>
<sequence>MEERHLCQLRAVIKAIKLAKGRLYTRWQVGFRFAVASGKAQGSMSYTPRTMCPGFHQLPGEGNNSTFIDRNFPSAADTGSSSSFGLQSYNASLLRSSVSGRETLNYPGSYYLDNLRSVNRSACKRKMEDAIISSTFRPILEQRGRDVSWLTEEASTSRGELAIPPLSSDLASTGRIPLLDDLSYSRHNTLLSQLSRARPLQHLHAGRNRHDGGQSNRSQDTYQTPSLGRDATMCHGWMSGEALANEYTMPPARSPHDVDPIHGGNLSSDVVPWCGTAGESSMYHSSVHRKFTSDISRVAQARNFWNAVPDTMQNTFDRSRRGSPGFPYKDSTSQRSYRALDYAGHILSLHPPALPLISHNGFNGQGAPLPSRHAATGSMILGSQAAPGCVYSLFGSLNRSELMLPFRGSTENVGASPLRYYYGMPFWELEALPARRGSGQRLPNHESLDLAVAYDGFNIRDHHIGLQPDVDNMSYEELLALEERIGNVNTGLSEENICNCLKRSKHSSCPMTISVSQDSEIKCSICQEEYMEGEELGQLKCSHSYHTDCIKQWLVLKNQCPICKAAALSLT</sequence>
<evidence type="ECO:0000256" key="8">
    <source>
        <dbReference type="PROSITE-ProRule" id="PRU00175"/>
    </source>
</evidence>
<dbReference type="Gene3D" id="3.30.40.10">
    <property type="entry name" value="Zinc/RING finger domain, C3HC4 (zinc finger)"/>
    <property type="match status" value="1"/>
</dbReference>
<evidence type="ECO:0000313" key="11">
    <source>
        <dbReference type="EMBL" id="KAI5067591.1"/>
    </source>
</evidence>
<evidence type="ECO:0000256" key="4">
    <source>
        <dbReference type="ARBA" id="ARBA00022723"/>
    </source>
</evidence>
<evidence type="ECO:0000256" key="5">
    <source>
        <dbReference type="ARBA" id="ARBA00022771"/>
    </source>
</evidence>
<evidence type="ECO:0000256" key="3">
    <source>
        <dbReference type="ARBA" id="ARBA00022679"/>
    </source>
</evidence>
<evidence type="ECO:0000256" key="6">
    <source>
        <dbReference type="ARBA" id="ARBA00022786"/>
    </source>
</evidence>
<dbReference type="InterPro" id="IPR013083">
    <property type="entry name" value="Znf_RING/FYVE/PHD"/>
</dbReference>
<dbReference type="Proteomes" id="UP000886520">
    <property type="component" value="Chromosome 17"/>
</dbReference>
<reference evidence="11" key="1">
    <citation type="submission" date="2021-01" db="EMBL/GenBank/DDBJ databases">
        <title>Adiantum capillus-veneris genome.</title>
        <authorList>
            <person name="Fang Y."/>
            <person name="Liao Q."/>
        </authorList>
    </citation>
    <scope>NUCLEOTIDE SEQUENCE</scope>
    <source>
        <strain evidence="11">H3</strain>
        <tissue evidence="11">Leaf</tissue>
    </source>
</reference>
<dbReference type="EC" id="2.3.2.27" evidence="2"/>
<evidence type="ECO:0000313" key="12">
    <source>
        <dbReference type="Proteomes" id="UP000886520"/>
    </source>
</evidence>
<keyword evidence="7" id="KW-0862">Zinc</keyword>
<dbReference type="EMBL" id="JABFUD020000017">
    <property type="protein sequence ID" value="KAI5067591.1"/>
    <property type="molecule type" value="Genomic_DNA"/>
</dbReference>
<keyword evidence="4" id="KW-0479">Metal-binding</keyword>
<evidence type="ECO:0000256" key="7">
    <source>
        <dbReference type="ARBA" id="ARBA00022833"/>
    </source>
</evidence>
<dbReference type="Pfam" id="PF13639">
    <property type="entry name" value="zf-RING_2"/>
    <property type="match status" value="1"/>
</dbReference>
<dbReference type="PANTHER" id="PTHR22937:SF65">
    <property type="entry name" value="E3 UBIQUITIN-PROTEIN LIGASE ARK2C"/>
    <property type="match status" value="1"/>
</dbReference>
<dbReference type="OrthoDB" id="8062037at2759"/>
<gene>
    <name evidence="11" type="ORF">GOP47_0018119</name>
</gene>
<feature type="region of interest" description="Disordered" evidence="9">
    <location>
        <begin position="205"/>
        <end position="228"/>
    </location>
</feature>
<dbReference type="AlphaFoldDB" id="A0A9D4UHV0"/>
<dbReference type="InterPro" id="IPR001841">
    <property type="entry name" value="Znf_RING"/>
</dbReference>
<dbReference type="PANTHER" id="PTHR22937">
    <property type="entry name" value="E3 UBIQUITIN-PROTEIN LIGASE RNF165"/>
    <property type="match status" value="1"/>
</dbReference>
<evidence type="ECO:0000256" key="1">
    <source>
        <dbReference type="ARBA" id="ARBA00000900"/>
    </source>
</evidence>
<dbReference type="GO" id="GO:0061630">
    <property type="term" value="F:ubiquitin protein ligase activity"/>
    <property type="evidence" value="ECO:0007669"/>
    <property type="project" value="UniProtKB-EC"/>
</dbReference>
<keyword evidence="5 8" id="KW-0863">Zinc-finger</keyword>
<keyword evidence="12" id="KW-1185">Reference proteome</keyword>
<name>A0A9D4UHV0_ADICA</name>
<accession>A0A9D4UHV0</accession>
<keyword evidence="6" id="KW-0833">Ubl conjugation pathway</keyword>
<dbReference type="GO" id="GO:0008270">
    <property type="term" value="F:zinc ion binding"/>
    <property type="evidence" value="ECO:0007669"/>
    <property type="project" value="UniProtKB-KW"/>
</dbReference>
<protein>
    <recommendedName>
        <fullName evidence="2">RING-type E3 ubiquitin transferase</fullName>
        <ecNumber evidence="2">2.3.2.27</ecNumber>
    </recommendedName>
</protein>
<feature type="domain" description="RING-type" evidence="10">
    <location>
        <begin position="523"/>
        <end position="564"/>
    </location>
</feature>
<proteinExistence type="predicted"/>
<organism evidence="11 12">
    <name type="scientific">Adiantum capillus-veneris</name>
    <name type="common">Maidenhair fern</name>
    <dbReference type="NCBI Taxonomy" id="13818"/>
    <lineage>
        <taxon>Eukaryota</taxon>
        <taxon>Viridiplantae</taxon>
        <taxon>Streptophyta</taxon>
        <taxon>Embryophyta</taxon>
        <taxon>Tracheophyta</taxon>
        <taxon>Polypodiopsida</taxon>
        <taxon>Polypodiidae</taxon>
        <taxon>Polypodiales</taxon>
        <taxon>Pteridineae</taxon>
        <taxon>Pteridaceae</taxon>
        <taxon>Vittarioideae</taxon>
        <taxon>Adiantum</taxon>
    </lineage>
</organism>
<comment type="caution">
    <text evidence="11">The sequence shown here is derived from an EMBL/GenBank/DDBJ whole genome shotgun (WGS) entry which is preliminary data.</text>
</comment>
<evidence type="ECO:0000256" key="2">
    <source>
        <dbReference type="ARBA" id="ARBA00012483"/>
    </source>
</evidence>
<keyword evidence="3" id="KW-0808">Transferase</keyword>
<evidence type="ECO:0000259" key="10">
    <source>
        <dbReference type="PROSITE" id="PS50089"/>
    </source>
</evidence>
<dbReference type="InterPro" id="IPR045191">
    <property type="entry name" value="MBR1/2-like"/>
</dbReference>
<dbReference type="SMART" id="SM00184">
    <property type="entry name" value="RING"/>
    <property type="match status" value="1"/>
</dbReference>